<keyword evidence="3 8" id="KW-0238">DNA-binding</keyword>
<dbReference type="GO" id="GO:0000976">
    <property type="term" value="F:transcription cis-regulatory region binding"/>
    <property type="evidence" value="ECO:0007669"/>
    <property type="project" value="UniProtKB-ARBA"/>
</dbReference>
<dbReference type="SUPFAM" id="SSF46689">
    <property type="entry name" value="Homeodomain-like"/>
    <property type="match status" value="1"/>
</dbReference>
<dbReference type="EMBL" id="JBJUIK010000012">
    <property type="protein sequence ID" value="KAL3511172.1"/>
    <property type="molecule type" value="Genomic_DNA"/>
</dbReference>
<dbReference type="GO" id="GO:0005634">
    <property type="term" value="C:nucleus"/>
    <property type="evidence" value="ECO:0007669"/>
    <property type="project" value="UniProtKB-SubCell"/>
</dbReference>
<accession>A0ABD2YZA2</accession>
<evidence type="ECO:0000256" key="8">
    <source>
        <dbReference type="PROSITE-ProRule" id="PRU00108"/>
    </source>
</evidence>
<dbReference type="InterPro" id="IPR045224">
    <property type="entry name" value="HDZip_class_I_plant"/>
</dbReference>
<dbReference type="InterPro" id="IPR017970">
    <property type="entry name" value="Homeobox_CS"/>
</dbReference>
<dbReference type="FunFam" id="1.10.10.60:FF:000144">
    <property type="entry name" value="homeobox-leucine zipper protein ATHB-6-like"/>
    <property type="match status" value="1"/>
</dbReference>
<evidence type="ECO:0000256" key="5">
    <source>
        <dbReference type="ARBA" id="ARBA00023163"/>
    </source>
</evidence>
<dbReference type="Proteomes" id="UP001630127">
    <property type="component" value="Unassembled WGS sequence"/>
</dbReference>
<name>A0ABD2YZA2_9GENT</name>
<dbReference type="AlphaFoldDB" id="A0ABD2YZA2"/>
<evidence type="ECO:0000256" key="10">
    <source>
        <dbReference type="RuleBase" id="RU369038"/>
    </source>
</evidence>
<comment type="function">
    <text evidence="10">Transcription factor.</text>
</comment>
<feature type="coiled-coil region" evidence="11">
    <location>
        <begin position="141"/>
        <end position="189"/>
    </location>
</feature>
<evidence type="ECO:0000256" key="11">
    <source>
        <dbReference type="SAM" id="Coils"/>
    </source>
</evidence>
<sequence length="326" mass="36934">MESGGNTINTVLLQHERVPCSSHEALDSLWISNSSSPPPFHGSTSILNFSEAGAENATEKPFFTGLVKEDDEDGSENYDNCFHRAEKKRRLTPEQVQFLERSFEVENKLEPERKVQLAKELALQPRQVAIWFQNRRARYKTKQLEKDYDCLKSSYDKLKADYDTLFKENENLKNEVHLLTENLVQREKVKAKTEPFDANINPLNAEPSEAIPVTNVSTNAPEMSVSIKQEDAASSAKSDVFDSESPHCTTDGNHSSSLMVPDDSSHVFEPELSDFSQDEDDSLSRSLLQPASFPPKLEYECYNDLQCNSGNLGFSVEDQSTWFWAY</sequence>
<dbReference type="PROSITE" id="PS00027">
    <property type="entry name" value="HOMEOBOX_1"/>
    <property type="match status" value="1"/>
</dbReference>
<comment type="similarity">
    <text evidence="7 10">Belongs to the HD-ZIP homeobox family. Class I subfamily.</text>
</comment>
<dbReference type="CDD" id="cd00086">
    <property type="entry name" value="homeodomain"/>
    <property type="match status" value="1"/>
</dbReference>
<evidence type="ECO:0000256" key="9">
    <source>
        <dbReference type="RuleBase" id="RU000682"/>
    </source>
</evidence>
<dbReference type="GO" id="GO:0000981">
    <property type="term" value="F:DNA-binding transcription factor activity, RNA polymerase II-specific"/>
    <property type="evidence" value="ECO:0007669"/>
    <property type="project" value="UniProtKB-UniRule"/>
</dbReference>
<dbReference type="PROSITE" id="PS50071">
    <property type="entry name" value="HOMEOBOX_2"/>
    <property type="match status" value="1"/>
</dbReference>
<evidence type="ECO:0000256" key="7">
    <source>
        <dbReference type="ARBA" id="ARBA00025748"/>
    </source>
</evidence>
<protein>
    <recommendedName>
        <fullName evidence="10">Homeobox-leucine zipper protein</fullName>
    </recommendedName>
    <alternativeName>
        <fullName evidence="10">HD-ZIP protein</fullName>
    </alternativeName>
    <alternativeName>
        <fullName evidence="10">Homeodomain transcription factor</fullName>
    </alternativeName>
</protein>
<dbReference type="Pfam" id="PF00046">
    <property type="entry name" value="Homeodomain"/>
    <property type="match status" value="1"/>
</dbReference>
<dbReference type="InterPro" id="IPR003106">
    <property type="entry name" value="Leu_zip_homeo"/>
</dbReference>
<evidence type="ECO:0000256" key="6">
    <source>
        <dbReference type="ARBA" id="ARBA00023242"/>
    </source>
</evidence>
<evidence type="ECO:0000256" key="3">
    <source>
        <dbReference type="ARBA" id="ARBA00023125"/>
    </source>
</evidence>
<keyword evidence="6 8" id="KW-0539">Nucleus</keyword>
<reference evidence="14 15" key="1">
    <citation type="submission" date="2024-11" db="EMBL/GenBank/DDBJ databases">
        <title>A near-complete genome assembly of Cinchona calisaya.</title>
        <authorList>
            <person name="Lian D.C."/>
            <person name="Zhao X.W."/>
            <person name="Wei L."/>
        </authorList>
    </citation>
    <scope>NUCLEOTIDE SEQUENCE [LARGE SCALE GENOMIC DNA]</scope>
    <source>
        <tissue evidence="14">Nenye</tissue>
    </source>
</reference>
<feature type="region of interest" description="Disordered" evidence="12">
    <location>
        <begin position="224"/>
        <end position="269"/>
    </location>
</feature>
<dbReference type="GO" id="GO:0045893">
    <property type="term" value="P:positive regulation of DNA-templated transcription"/>
    <property type="evidence" value="ECO:0007669"/>
    <property type="project" value="UniProtKB-ARBA"/>
</dbReference>
<evidence type="ECO:0000256" key="1">
    <source>
        <dbReference type="ARBA" id="ARBA00004123"/>
    </source>
</evidence>
<dbReference type="Gene3D" id="1.10.10.60">
    <property type="entry name" value="Homeodomain-like"/>
    <property type="match status" value="1"/>
</dbReference>
<evidence type="ECO:0000256" key="2">
    <source>
        <dbReference type="ARBA" id="ARBA00023015"/>
    </source>
</evidence>
<keyword evidence="15" id="KW-1185">Reference proteome</keyword>
<keyword evidence="4 8" id="KW-0371">Homeobox</keyword>
<dbReference type="PANTHER" id="PTHR24326:SF606">
    <property type="entry name" value="HOMEOBOX-LEUCINE ZIPPER PROTEIN ATHB-54"/>
    <property type="match status" value="1"/>
</dbReference>
<dbReference type="Pfam" id="PF02183">
    <property type="entry name" value="HALZ"/>
    <property type="match status" value="1"/>
</dbReference>
<dbReference type="InterPro" id="IPR009057">
    <property type="entry name" value="Homeodomain-like_sf"/>
</dbReference>
<comment type="caution">
    <text evidence="14">The sequence shown here is derived from an EMBL/GenBank/DDBJ whole genome shotgun (WGS) entry which is preliminary data.</text>
</comment>
<gene>
    <name evidence="14" type="ORF">ACH5RR_030573</name>
</gene>
<feature type="domain" description="Homeobox" evidence="13">
    <location>
        <begin position="82"/>
        <end position="142"/>
    </location>
</feature>
<comment type="subcellular location">
    <subcellularLocation>
        <location evidence="1 8 9">Nucleus</location>
    </subcellularLocation>
</comment>
<keyword evidence="5 10" id="KW-0804">Transcription</keyword>
<feature type="DNA-binding region" description="Homeobox" evidence="8">
    <location>
        <begin position="84"/>
        <end position="143"/>
    </location>
</feature>
<keyword evidence="2 10" id="KW-0805">Transcription regulation</keyword>
<keyword evidence="11" id="KW-0175">Coiled coil</keyword>
<feature type="compositionally biased region" description="Polar residues" evidence="12">
    <location>
        <begin position="246"/>
        <end position="258"/>
    </location>
</feature>
<evidence type="ECO:0000259" key="13">
    <source>
        <dbReference type="PROSITE" id="PS50071"/>
    </source>
</evidence>
<evidence type="ECO:0000256" key="12">
    <source>
        <dbReference type="SAM" id="MobiDB-lite"/>
    </source>
</evidence>
<dbReference type="InterPro" id="IPR001356">
    <property type="entry name" value="HD"/>
</dbReference>
<evidence type="ECO:0000313" key="14">
    <source>
        <dbReference type="EMBL" id="KAL3511172.1"/>
    </source>
</evidence>
<evidence type="ECO:0000256" key="4">
    <source>
        <dbReference type="ARBA" id="ARBA00023155"/>
    </source>
</evidence>
<organism evidence="14 15">
    <name type="scientific">Cinchona calisaya</name>
    <dbReference type="NCBI Taxonomy" id="153742"/>
    <lineage>
        <taxon>Eukaryota</taxon>
        <taxon>Viridiplantae</taxon>
        <taxon>Streptophyta</taxon>
        <taxon>Embryophyta</taxon>
        <taxon>Tracheophyta</taxon>
        <taxon>Spermatophyta</taxon>
        <taxon>Magnoliopsida</taxon>
        <taxon>eudicotyledons</taxon>
        <taxon>Gunneridae</taxon>
        <taxon>Pentapetalae</taxon>
        <taxon>asterids</taxon>
        <taxon>lamiids</taxon>
        <taxon>Gentianales</taxon>
        <taxon>Rubiaceae</taxon>
        <taxon>Cinchonoideae</taxon>
        <taxon>Cinchoneae</taxon>
        <taxon>Cinchona</taxon>
    </lineage>
</organism>
<dbReference type="PANTHER" id="PTHR24326">
    <property type="entry name" value="HOMEOBOX-LEUCINE ZIPPER PROTEIN"/>
    <property type="match status" value="1"/>
</dbReference>
<proteinExistence type="inferred from homology"/>
<evidence type="ECO:0000313" key="15">
    <source>
        <dbReference type="Proteomes" id="UP001630127"/>
    </source>
</evidence>
<dbReference type="SMART" id="SM00389">
    <property type="entry name" value="HOX"/>
    <property type="match status" value="1"/>
</dbReference>